<reference evidence="1" key="1">
    <citation type="submission" date="2021-06" db="EMBL/GenBank/DDBJ databases">
        <authorList>
            <person name="Kallberg Y."/>
            <person name="Tangrot J."/>
            <person name="Rosling A."/>
        </authorList>
    </citation>
    <scope>NUCLEOTIDE SEQUENCE</scope>
    <source>
        <strain evidence="1">MA461A</strain>
    </source>
</reference>
<evidence type="ECO:0000313" key="2">
    <source>
        <dbReference type="Proteomes" id="UP000789920"/>
    </source>
</evidence>
<name>A0ACA9QG66_9GLOM</name>
<comment type="caution">
    <text evidence="1">The sequence shown here is derived from an EMBL/GenBank/DDBJ whole genome shotgun (WGS) entry which is preliminary data.</text>
</comment>
<sequence>MSNILVGTKNESNVQCIITPRTNPTSNILAPRINPTSNVLVGTKNESNVTNPSSSKFILPELELGSTGLLR</sequence>
<protein>
    <submittedName>
        <fullName evidence="1">15672_t:CDS:1</fullName>
    </submittedName>
</protein>
<feature type="non-terminal residue" evidence="1">
    <location>
        <position position="71"/>
    </location>
</feature>
<gene>
    <name evidence="1" type="ORF">RPERSI_LOCUS13773</name>
</gene>
<dbReference type="Proteomes" id="UP000789920">
    <property type="component" value="Unassembled WGS sequence"/>
</dbReference>
<accession>A0ACA9QG66</accession>
<organism evidence="1 2">
    <name type="scientific">Racocetra persica</name>
    <dbReference type="NCBI Taxonomy" id="160502"/>
    <lineage>
        <taxon>Eukaryota</taxon>
        <taxon>Fungi</taxon>
        <taxon>Fungi incertae sedis</taxon>
        <taxon>Mucoromycota</taxon>
        <taxon>Glomeromycotina</taxon>
        <taxon>Glomeromycetes</taxon>
        <taxon>Diversisporales</taxon>
        <taxon>Gigasporaceae</taxon>
        <taxon>Racocetra</taxon>
    </lineage>
</organism>
<dbReference type="EMBL" id="CAJVQC010030916">
    <property type="protein sequence ID" value="CAG8747002.1"/>
    <property type="molecule type" value="Genomic_DNA"/>
</dbReference>
<proteinExistence type="predicted"/>
<evidence type="ECO:0000313" key="1">
    <source>
        <dbReference type="EMBL" id="CAG8747002.1"/>
    </source>
</evidence>
<keyword evidence="2" id="KW-1185">Reference proteome</keyword>